<evidence type="ECO:0000256" key="6">
    <source>
        <dbReference type="SAM" id="Phobius"/>
    </source>
</evidence>
<sequence>MPDMPDRSSATGAHGAALARAIGLRQILPLAVLAAIFWAMWDRLGALDPARIGAALASVTPDQWAIGAIFTGVSFWAVGRYDAVAHRLADSPVPARAAVTSGAAAIAVAQTLGMGTLTGALARWRLLPALTLWQAMRLSLFVSLSFLAGWALLASFAALALPLPGGLALALTVWAGAAALVALSLLRPRFARHLPPLRAMAAILGLTALDTLAAGTVLWALIPADLAVPPGPVLAAYLLALGAGLVLTTPGGVGPFELALLALLPDLPEEPLLAAVIAYRVLYYALPALIGGVLLLRGPGAALAPAPPLRAPRIDRRASAPQLPFLVDAMIARAPRAEAALLRHGRLGLLTDAAGRPTALAAETGQALVLVCDPLRREADPAAVIALAEQAARRRFRAPVLYKAGARLAAAARARGWVVLPVAQEAWLDPRGFTPDGPARRQLRRKLRAAEAAAVTIRIPGPAAPLPLAEMDRIAARWARAHGGERGFSMGTWRADTLPWAQVLLAHDSTGKLVAFLTLHANENEQAIDLMRSAPDAPEGTMQALVTAAIAAAGAAGLPRFSLAAVPLAADPGDGPALRRLRGQLARRSGSAGLRQFKAAFAPHWEPLYAAAPSRRALVLGALDLAREIAPAGRRRS</sequence>
<keyword evidence="3 6" id="KW-0812">Transmembrane</keyword>
<evidence type="ECO:0000256" key="3">
    <source>
        <dbReference type="ARBA" id="ARBA00022692"/>
    </source>
</evidence>
<evidence type="ECO:0000259" key="7">
    <source>
        <dbReference type="Pfam" id="PF09924"/>
    </source>
</evidence>
<proteinExistence type="predicted"/>
<feature type="transmembrane region" description="Helical" evidence="6">
    <location>
        <begin position="199"/>
        <end position="222"/>
    </location>
</feature>
<dbReference type="InterPro" id="IPR024320">
    <property type="entry name" value="LPG_synthase_C"/>
</dbReference>
<organism evidence="8 9">
    <name type="scientific">Sinisalibacter aestuarii</name>
    <dbReference type="NCBI Taxonomy" id="2949426"/>
    <lineage>
        <taxon>Bacteria</taxon>
        <taxon>Pseudomonadati</taxon>
        <taxon>Pseudomonadota</taxon>
        <taxon>Alphaproteobacteria</taxon>
        <taxon>Rhodobacterales</taxon>
        <taxon>Roseobacteraceae</taxon>
        <taxon>Sinisalibacter</taxon>
    </lineage>
</organism>
<feature type="transmembrane region" description="Helical" evidence="6">
    <location>
        <begin position="167"/>
        <end position="187"/>
    </location>
</feature>
<reference evidence="8" key="1">
    <citation type="journal article" date="2023" name="Int. J. Syst. Evol. Microbiol.">
        <title>Sinisalibacter aestuarii sp. nov., isolated from estuarine sediment of the Arakawa River.</title>
        <authorList>
            <person name="Arafat S.T."/>
            <person name="Hirano S."/>
            <person name="Sato A."/>
            <person name="Takeuchi K."/>
            <person name="Yasuda T."/>
            <person name="Terahara T."/>
            <person name="Hamada M."/>
            <person name="Kobayashi T."/>
        </authorList>
    </citation>
    <scope>NUCLEOTIDE SEQUENCE</scope>
    <source>
        <strain evidence="8">B-399</strain>
    </source>
</reference>
<feature type="transmembrane region" description="Helical" evidence="6">
    <location>
        <begin position="21"/>
        <end position="41"/>
    </location>
</feature>
<feature type="transmembrane region" description="Helical" evidence="6">
    <location>
        <begin position="234"/>
        <end position="260"/>
    </location>
</feature>
<dbReference type="SUPFAM" id="SSF55729">
    <property type="entry name" value="Acyl-CoA N-acyltransferases (Nat)"/>
    <property type="match status" value="1"/>
</dbReference>
<dbReference type="Proteomes" id="UP001144205">
    <property type="component" value="Unassembled WGS sequence"/>
</dbReference>
<comment type="subcellular location">
    <subcellularLocation>
        <location evidence="1">Cell membrane</location>
        <topology evidence="1">Multi-pass membrane protein</topology>
    </subcellularLocation>
</comment>
<dbReference type="InterPro" id="IPR016181">
    <property type="entry name" value="Acyl_CoA_acyltransferase"/>
</dbReference>
<evidence type="ECO:0000313" key="8">
    <source>
        <dbReference type="EMBL" id="GKY87996.1"/>
    </source>
</evidence>
<dbReference type="RefSeq" id="WP_281841988.1">
    <property type="nucleotide sequence ID" value="NZ_BROH01000004.1"/>
</dbReference>
<keyword evidence="5 6" id="KW-0472">Membrane</keyword>
<dbReference type="InterPro" id="IPR051211">
    <property type="entry name" value="PG_lysyltransferase"/>
</dbReference>
<gene>
    <name evidence="8" type="ORF">STA1M1_18650</name>
</gene>
<keyword evidence="4 6" id="KW-1133">Transmembrane helix</keyword>
<feature type="transmembrane region" description="Helical" evidence="6">
    <location>
        <begin position="272"/>
        <end position="296"/>
    </location>
</feature>
<dbReference type="Pfam" id="PF09924">
    <property type="entry name" value="LPG_synthase_C"/>
    <property type="match status" value="1"/>
</dbReference>
<evidence type="ECO:0000256" key="4">
    <source>
        <dbReference type="ARBA" id="ARBA00022989"/>
    </source>
</evidence>
<keyword evidence="9" id="KW-1185">Reference proteome</keyword>
<name>A0ABQ5LUH0_9RHOB</name>
<protein>
    <recommendedName>
        <fullName evidence="7">Phosphatidylglycerol lysyltransferase C-terminal domain-containing protein</fullName>
    </recommendedName>
</protein>
<accession>A0ABQ5LUH0</accession>
<evidence type="ECO:0000313" key="9">
    <source>
        <dbReference type="Proteomes" id="UP001144205"/>
    </source>
</evidence>
<comment type="caution">
    <text evidence="8">The sequence shown here is derived from an EMBL/GenBank/DDBJ whole genome shotgun (WGS) entry which is preliminary data.</text>
</comment>
<dbReference type="EMBL" id="BROH01000004">
    <property type="protein sequence ID" value="GKY87996.1"/>
    <property type="molecule type" value="Genomic_DNA"/>
</dbReference>
<feature type="transmembrane region" description="Helical" evidence="6">
    <location>
        <begin position="138"/>
        <end position="161"/>
    </location>
</feature>
<evidence type="ECO:0000256" key="1">
    <source>
        <dbReference type="ARBA" id="ARBA00004651"/>
    </source>
</evidence>
<dbReference type="PANTHER" id="PTHR34697:SF2">
    <property type="entry name" value="PHOSPHATIDYLGLYCEROL LYSYLTRANSFERASE"/>
    <property type="match status" value="1"/>
</dbReference>
<evidence type="ECO:0000256" key="2">
    <source>
        <dbReference type="ARBA" id="ARBA00022475"/>
    </source>
</evidence>
<evidence type="ECO:0000256" key="5">
    <source>
        <dbReference type="ARBA" id="ARBA00023136"/>
    </source>
</evidence>
<keyword evidence="2" id="KW-1003">Cell membrane</keyword>
<dbReference type="PANTHER" id="PTHR34697">
    <property type="entry name" value="PHOSPHATIDYLGLYCEROL LYSYLTRANSFERASE"/>
    <property type="match status" value="1"/>
</dbReference>
<feature type="domain" description="Phosphatidylglycerol lysyltransferase C-terminal" evidence="7">
    <location>
        <begin position="362"/>
        <end position="611"/>
    </location>
</feature>